<reference evidence="10" key="1">
    <citation type="submission" date="2025-08" db="UniProtKB">
        <authorList>
            <consortium name="RefSeq"/>
        </authorList>
    </citation>
    <scope>IDENTIFICATION</scope>
    <source>
        <tissue evidence="10">Whole insect</tissue>
    </source>
</reference>
<comment type="function">
    <text evidence="8">Reversible hydration of carbon dioxide.</text>
</comment>
<dbReference type="GO" id="GO:0008270">
    <property type="term" value="F:zinc ion binding"/>
    <property type="evidence" value="ECO:0007669"/>
    <property type="project" value="UniProtKB-UniRule"/>
</dbReference>
<evidence type="ECO:0000256" key="6">
    <source>
        <dbReference type="ARBA" id="ARBA00023239"/>
    </source>
</evidence>
<comment type="catalytic activity">
    <reaction evidence="7 8">
        <text>hydrogencarbonate + H(+) = CO2 + H2O</text>
        <dbReference type="Rhea" id="RHEA:10748"/>
        <dbReference type="ChEBI" id="CHEBI:15377"/>
        <dbReference type="ChEBI" id="CHEBI:15378"/>
        <dbReference type="ChEBI" id="CHEBI:16526"/>
        <dbReference type="ChEBI" id="CHEBI:17544"/>
        <dbReference type="EC" id="4.2.1.1"/>
    </reaction>
</comment>
<evidence type="ECO:0000256" key="8">
    <source>
        <dbReference type="RuleBase" id="RU367011"/>
    </source>
</evidence>
<dbReference type="Gene3D" id="3.10.200.10">
    <property type="entry name" value="Alpha carbonic anhydrase"/>
    <property type="match status" value="1"/>
</dbReference>
<evidence type="ECO:0000313" key="10">
    <source>
        <dbReference type="RefSeq" id="XP_028131146.1"/>
    </source>
</evidence>
<dbReference type="FunCoup" id="A0A6P7F6N0">
    <property type="interactions" value="44"/>
</dbReference>
<dbReference type="RefSeq" id="XP_028131146.1">
    <property type="nucleotide sequence ID" value="XM_028275345.1"/>
</dbReference>
<protein>
    <recommendedName>
        <fullName evidence="3 8">Carbonic anhydrase</fullName>
        <ecNumber evidence="3 8">4.2.1.1</ecNumber>
    </recommendedName>
</protein>
<dbReference type="InterPro" id="IPR018338">
    <property type="entry name" value="Carbonic_anhydrase_a-class_CS"/>
</dbReference>
<dbReference type="InterPro" id="IPR001148">
    <property type="entry name" value="CA_dom"/>
</dbReference>
<evidence type="ECO:0000256" key="1">
    <source>
        <dbReference type="ARBA" id="ARBA00001947"/>
    </source>
</evidence>
<name>A0A6P7F6N0_DIAVI</name>
<comment type="cofactor">
    <cofactor evidence="1 8">
        <name>Zn(2+)</name>
        <dbReference type="ChEBI" id="CHEBI:29105"/>
    </cofactor>
</comment>
<sequence length="280" mass="31541">MMGVMESVDDERMAVDWGYCEINGPHSWVSKFPDAAGERQSPIDISPVSVTKFHTEERLQWKYEPESSTKLENTGAAWKVGVKGKGSELKGGPLDDEYVLDQFHCHWGETNDKGSEHTIDGEPFAGELHMVHWNSAKYADINEAASNPDGLSVLGVFLKPGKKNDELEKVVKYLDQITHKGDVVEIPESIDPKLLIPKDTGGYYTYHGSLTTPPCSECVIWVVFKEPIEVSDEQLNAFRQIRKYNKNDEICCDANCDGYVKKNFRPTVPIGEREVKECRQ</sequence>
<dbReference type="SUPFAM" id="SSF51069">
    <property type="entry name" value="Carbonic anhydrase"/>
    <property type="match status" value="1"/>
</dbReference>
<keyword evidence="5 8" id="KW-0862">Zinc</keyword>
<gene>
    <name evidence="10" type="primary">LOC114326889</name>
</gene>
<dbReference type="InterPro" id="IPR036398">
    <property type="entry name" value="CA_dom_sf"/>
</dbReference>
<comment type="similarity">
    <text evidence="2 8">Belongs to the alpha-carbonic anhydrase family.</text>
</comment>
<dbReference type="GO" id="GO:0004089">
    <property type="term" value="F:carbonate dehydratase activity"/>
    <property type="evidence" value="ECO:0007669"/>
    <property type="project" value="UniProtKB-UniRule"/>
</dbReference>
<dbReference type="InParanoid" id="A0A6P7F6N0"/>
<dbReference type="InterPro" id="IPR023561">
    <property type="entry name" value="Carbonic_anhydrase_a-class"/>
</dbReference>
<dbReference type="PANTHER" id="PTHR18952">
    <property type="entry name" value="CARBONIC ANHYDRASE"/>
    <property type="match status" value="1"/>
</dbReference>
<dbReference type="PROSITE" id="PS00162">
    <property type="entry name" value="ALPHA_CA_1"/>
    <property type="match status" value="1"/>
</dbReference>
<dbReference type="EC" id="4.2.1.1" evidence="3 8"/>
<proteinExistence type="inferred from homology"/>
<dbReference type="OrthoDB" id="429145at2759"/>
<keyword evidence="4 8" id="KW-0479">Metal-binding</keyword>
<evidence type="ECO:0000256" key="4">
    <source>
        <dbReference type="ARBA" id="ARBA00022723"/>
    </source>
</evidence>
<dbReference type="PROSITE" id="PS51144">
    <property type="entry name" value="ALPHA_CA_2"/>
    <property type="match status" value="1"/>
</dbReference>
<evidence type="ECO:0000256" key="2">
    <source>
        <dbReference type="ARBA" id="ARBA00010718"/>
    </source>
</evidence>
<dbReference type="PANTHER" id="PTHR18952:SF141">
    <property type="entry name" value="CARBONIC ANHYDRASE"/>
    <property type="match status" value="1"/>
</dbReference>
<dbReference type="Pfam" id="PF00194">
    <property type="entry name" value="Carb_anhydrase"/>
    <property type="match status" value="1"/>
</dbReference>
<evidence type="ECO:0000256" key="5">
    <source>
        <dbReference type="ARBA" id="ARBA00022833"/>
    </source>
</evidence>
<feature type="domain" description="Alpha-carbonic anhydrase" evidence="9">
    <location>
        <begin position="15"/>
        <end position="279"/>
    </location>
</feature>
<evidence type="ECO:0000256" key="7">
    <source>
        <dbReference type="ARBA" id="ARBA00048348"/>
    </source>
</evidence>
<dbReference type="GO" id="GO:0005737">
    <property type="term" value="C:cytoplasm"/>
    <property type="evidence" value="ECO:0007669"/>
    <property type="project" value="TreeGrafter"/>
</dbReference>
<evidence type="ECO:0000259" key="9">
    <source>
        <dbReference type="PROSITE" id="PS51144"/>
    </source>
</evidence>
<dbReference type="CDD" id="cd00326">
    <property type="entry name" value="alpha_CA"/>
    <property type="match status" value="1"/>
</dbReference>
<dbReference type="AlphaFoldDB" id="A0A6P7F6N0"/>
<organism evidence="10">
    <name type="scientific">Diabrotica virgifera virgifera</name>
    <name type="common">western corn rootworm</name>
    <dbReference type="NCBI Taxonomy" id="50390"/>
    <lineage>
        <taxon>Eukaryota</taxon>
        <taxon>Metazoa</taxon>
        <taxon>Ecdysozoa</taxon>
        <taxon>Arthropoda</taxon>
        <taxon>Hexapoda</taxon>
        <taxon>Insecta</taxon>
        <taxon>Pterygota</taxon>
        <taxon>Neoptera</taxon>
        <taxon>Endopterygota</taxon>
        <taxon>Coleoptera</taxon>
        <taxon>Polyphaga</taxon>
        <taxon>Cucujiformia</taxon>
        <taxon>Chrysomeloidea</taxon>
        <taxon>Chrysomelidae</taxon>
        <taxon>Galerucinae</taxon>
        <taxon>Diabroticina</taxon>
        <taxon>Diabroticites</taxon>
        <taxon>Diabrotica</taxon>
    </lineage>
</organism>
<evidence type="ECO:0000256" key="3">
    <source>
        <dbReference type="ARBA" id="ARBA00012925"/>
    </source>
</evidence>
<keyword evidence="6 8" id="KW-0456">Lyase</keyword>
<dbReference type="SMART" id="SM01057">
    <property type="entry name" value="Carb_anhydrase"/>
    <property type="match status" value="1"/>
</dbReference>
<accession>A0A6P7F6N0</accession>